<dbReference type="EMBL" id="PEBV01000035">
    <property type="protein sequence ID" value="PTQ51864.1"/>
    <property type="molecule type" value="Genomic_DNA"/>
</dbReference>
<dbReference type="GO" id="GO:0051607">
    <property type="term" value="P:defense response to virus"/>
    <property type="evidence" value="ECO:0007669"/>
    <property type="project" value="UniProtKB-KW"/>
</dbReference>
<proteinExistence type="predicted"/>
<name>A0A2T5G6Q9_HYDSH</name>
<dbReference type="NCBIfam" id="TIGR01894">
    <property type="entry name" value="cas_TM1795_cmr1"/>
    <property type="match status" value="1"/>
</dbReference>
<evidence type="ECO:0000313" key="4">
    <source>
        <dbReference type="EMBL" id="PTQ51864.1"/>
    </source>
</evidence>
<dbReference type="InterPro" id="IPR005537">
    <property type="entry name" value="RAMP_III_fam"/>
</dbReference>
<feature type="region of interest" description="Disordered" evidence="2">
    <location>
        <begin position="1"/>
        <end position="22"/>
    </location>
</feature>
<evidence type="ECO:0000256" key="2">
    <source>
        <dbReference type="SAM" id="MobiDB-lite"/>
    </source>
</evidence>
<evidence type="ECO:0000313" key="5">
    <source>
        <dbReference type="Proteomes" id="UP000244180"/>
    </source>
</evidence>
<gene>
    <name evidence="4" type="ORF">HSCHL_1012</name>
</gene>
<keyword evidence="1" id="KW-0051">Antiviral defense</keyword>
<dbReference type="AlphaFoldDB" id="A0A2T5G6Q9"/>
<reference evidence="4 5" key="1">
    <citation type="submission" date="2017-08" db="EMBL/GenBank/DDBJ databases">
        <title>Burning lignite coal seam in the remote Altai Mountains harbors a hydrogen-driven thermophilic microbial community.</title>
        <authorList>
            <person name="Kadnikov V.V."/>
            <person name="Mardanov A.V."/>
            <person name="Ivasenko D."/>
            <person name="Beletsky A.V."/>
            <person name="Karnachuk O.V."/>
            <person name="Ravin N.V."/>
        </authorList>
    </citation>
    <scope>NUCLEOTIDE SEQUENCE [LARGE SCALE GENOMIC DNA]</scope>
    <source>
        <strain evidence="4">AL33</strain>
    </source>
</reference>
<sequence length="564" mass="61625">MNGKGNRERLRKARQASPPPVRFDPASLEELVFERRVYEVITPMFGGVVPRSPDPITPVRGTAIRGQLRFWWRAVRGGKSNGDLARLYELEAEIWGMAAGGGAKAGASGTAAAESEAAYAVSAEAGFAEAAAAYAGAAGAAPDEAGNADAGTAEAAAAEATAEAAAEAAAAYPGAGKARADGQKPHRSMNVQIFVRMLTPHDPLRYETPYPQVNREEQRERNGRNDRDLRQEPDSLWKKVAYVAFPLQSTRGEPRLPPGRVIRGVKFALELIYPKRHQEDVHAALWAWETFGGLGARTRRGFGAIRLVEIDGRRIPPPATVDDVRGDIEKKLKQYVGVDGKWPPGVPHLHPHMRLKVIGPSGPRAGSSGDDGRFRYAQTCFRSVEDAWTELVSKLRAFRKKQVNGRSAWPEADAIRNLLRAPGRRGRPQNEPKGEIIDKFPRAAFGLPIVFHFKGGKSDPREKNIELRGRLLGDGNSVDRLASPLILRPYACQNGAVGLALILENTGIFQWRGHRLALQAGRRTYAVDPFLTPKEAQKISPLQPLPLRTVDGKVDVLAAFFETL</sequence>
<comment type="caution">
    <text evidence="4">The sequence shown here is derived from an EMBL/GenBank/DDBJ whole genome shotgun (WGS) entry which is preliminary data.</text>
</comment>
<dbReference type="InterPro" id="IPR007522">
    <property type="entry name" value="CRISPR-assoc_prot_TM1795"/>
</dbReference>
<feature type="domain" description="CRISPR type III-associated protein" evidence="3">
    <location>
        <begin position="39"/>
        <end position="98"/>
    </location>
</feature>
<accession>A0A2T5G6Q9</accession>
<feature type="compositionally biased region" description="Basic and acidic residues" evidence="2">
    <location>
        <begin position="214"/>
        <end position="231"/>
    </location>
</feature>
<feature type="domain" description="CRISPR type III-associated protein" evidence="3">
    <location>
        <begin position="259"/>
        <end position="305"/>
    </location>
</feature>
<organism evidence="4 5">
    <name type="scientific">Hydrogenibacillus schlegelii</name>
    <name type="common">Bacillus schlegelii</name>
    <dbReference type="NCBI Taxonomy" id="1484"/>
    <lineage>
        <taxon>Bacteria</taxon>
        <taxon>Bacillati</taxon>
        <taxon>Bacillota</taxon>
        <taxon>Bacilli</taxon>
        <taxon>Bacillales</taxon>
        <taxon>Bacillales Family X. Incertae Sedis</taxon>
        <taxon>Hydrogenibacillus</taxon>
    </lineage>
</organism>
<feature type="region of interest" description="Disordered" evidence="2">
    <location>
        <begin position="205"/>
        <end position="231"/>
    </location>
</feature>
<evidence type="ECO:0000256" key="1">
    <source>
        <dbReference type="ARBA" id="ARBA00023118"/>
    </source>
</evidence>
<evidence type="ECO:0000259" key="3">
    <source>
        <dbReference type="Pfam" id="PF03787"/>
    </source>
</evidence>
<dbReference type="Pfam" id="PF03787">
    <property type="entry name" value="RAMPs"/>
    <property type="match status" value="2"/>
</dbReference>
<protein>
    <submittedName>
        <fullName evidence="4">CRISPR-associated RAMP Cmr1</fullName>
    </submittedName>
</protein>
<dbReference type="Proteomes" id="UP000244180">
    <property type="component" value="Unassembled WGS sequence"/>
</dbReference>